<dbReference type="AlphaFoldDB" id="A0A811RL68"/>
<feature type="transmembrane region" description="Helical" evidence="2">
    <location>
        <begin position="340"/>
        <end position="363"/>
    </location>
</feature>
<evidence type="ECO:0000256" key="2">
    <source>
        <dbReference type="SAM" id="Phobius"/>
    </source>
</evidence>
<protein>
    <recommendedName>
        <fullName evidence="3">DUF4220 domain-containing protein</fullName>
    </recommendedName>
</protein>
<dbReference type="OrthoDB" id="600690at2759"/>
<organism evidence="4 5">
    <name type="scientific">Miscanthus lutarioriparius</name>
    <dbReference type="NCBI Taxonomy" id="422564"/>
    <lineage>
        <taxon>Eukaryota</taxon>
        <taxon>Viridiplantae</taxon>
        <taxon>Streptophyta</taxon>
        <taxon>Embryophyta</taxon>
        <taxon>Tracheophyta</taxon>
        <taxon>Spermatophyta</taxon>
        <taxon>Magnoliopsida</taxon>
        <taxon>Liliopsida</taxon>
        <taxon>Poales</taxon>
        <taxon>Poaceae</taxon>
        <taxon>PACMAD clade</taxon>
        <taxon>Panicoideae</taxon>
        <taxon>Andropogonodae</taxon>
        <taxon>Andropogoneae</taxon>
        <taxon>Saccharinae</taxon>
        <taxon>Miscanthus</taxon>
    </lineage>
</organism>
<reference evidence="4" key="1">
    <citation type="submission" date="2020-10" db="EMBL/GenBank/DDBJ databases">
        <authorList>
            <person name="Han B."/>
            <person name="Lu T."/>
            <person name="Zhao Q."/>
            <person name="Huang X."/>
            <person name="Zhao Y."/>
        </authorList>
    </citation>
    <scope>NUCLEOTIDE SEQUENCE</scope>
</reference>
<dbReference type="Pfam" id="PF13968">
    <property type="entry name" value="DUF4220"/>
    <property type="match status" value="1"/>
</dbReference>
<sequence>MLSLTGAILHTLHRLFKLDTVTRIASVELWVLLTTVLLVLRFVLDFQGPWFGKPGSMRMLIVLNLETLNQSLVIYTMGLMQLSGTTKVNDYFQTFPLLRIPLWTIWSLNAVRIIVVFVSSSKGETSNQESMRLVSEYMRYEDTLSASASAGPFDALGGGDGEQHKTIMSGYKYKIRLDPDGDHREKLVTVEKIWDDTDTSSDSEQRSRWLLGGTADPGNQLKDLCLSFALYKLLRRRFYDLPMHELSSRRGKEKMGRLVVDYVLGEHPERAFRITGTELSFLRDLFYSKHATMFAGGLWVPFRSLLLSLCLATATGYIAYPARYIPERMDPADQNRITHGVFITRLMVAIIVLKELLEIFLYVSSRWAKVLMLCKYVQVPRPAGAGGGGVGDEVPAFLRQQGGPVGPEGLCRPSAKSSGSGSCAGAHRLLLESNHFTTPSGCKTWKNSPDGLHQDCDIGPHQELEAGGGARAVWHIATCLCEIYFLDEVKALSAVQRRCPLRPLGTTMVPEGRGWYEQYEAAVSLSNYCVYLVRKTLVPGNRLVAWKVLDEVIEEINHVTICRPNRNGVPRELQLQDVYYCLMETVNTEQPSCKKKPDHYPDDDVDVESVTTTQGDHQVEEDDDDDHGLDIGCSLTRMGAVLGKKLTGAYPGDAAGLWRDLATFWTGFLLHLAANTGAATHGKHLAGDTELITHLWPLLTHAGFRGNAIHGEEGLDEEDIPDIDHVTTNS</sequence>
<feature type="domain" description="DUF4220" evidence="3">
    <location>
        <begin position="108"/>
        <end position="374"/>
    </location>
</feature>
<accession>A0A811RL68</accession>
<evidence type="ECO:0000313" key="4">
    <source>
        <dbReference type="EMBL" id="CAD6270754.1"/>
    </source>
</evidence>
<name>A0A811RL68_9POAL</name>
<evidence type="ECO:0000256" key="1">
    <source>
        <dbReference type="SAM" id="MobiDB-lite"/>
    </source>
</evidence>
<dbReference type="InterPro" id="IPR007658">
    <property type="entry name" value="DUF594"/>
</dbReference>
<proteinExistence type="predicted"/>
<comment type="caution">
    <text evidence="4">The sequence shown here is derived from an EMBL/GenBank/DDBJ whole genome shotgun (WGS) entry which is preliminary data.</text>
</comment>
<dbReference type="Proteomes" id="UP000604825">
    <property type="component" value="Unassembled WGS sequence"/>
</dbReference>
<feature type="region of interest" description="Disordered" evidence="1">
    <location>
        <begin position="590"/>
        <end position="626"/>
    </location>
</feature>
<evidence type="ECO:0000313" key="5">
    <source>
        <dbReference type="Proteomes" id="UP000604825"/>
    </source>
</evidence>
<dbReference type="EMBL" id="CAJGYO010000015">
    <property type="protein sequence ID" value="CAD6270754.1"/>
    <property type="molecule type" value="Genomic_DNA"/>
</dbReference>
<keyword evidence="2" id="KW-0472">Membrane</keyword>
<evidence type="ECO:0000259" key="3">
    <source>
        <dbReference type="Pfam" id="PF13968"/>
    </source>
</evidence>
<keyword evidence="2" id="KW-1133">Transmembrane helix</keyword>
<feature type="transmembrane region" description="Helical" evidence="2">
    <location>
        <begin position="298"/>
        <end position="320"/>
    </location>
</feature>
<feature type="transmembrane region" description="Helical" evidence="2">
    <location>
        <begin position="20"/>
        <end position="40"/>
    </location>
</feature>
<gene>
    <name evidence="4" type="ORF">NCGR_LOCUS54046</name>
</gene>
<keyword evidence="2" id="KW-0812">Transmembrane</keyword>
<dbReference type="Pfam" id="PF04578">
    <property type="entry name" value="DUF594"/>
    <property type="match status" value="1"/>
</dbReference>
<dbReference type="InterPro" id="IPR025315">
    <property type="entry name" value="DUF4220"/>
</dbReference>
<keyword evidence="5" id="KW-1185">Reference proteome</keyword>
<dbReference type="PANTHER" id="PTHR31325">
    <property type="entry name" value="OS01G0798800 PROTEIN-RELATED"/>
    <property type="match status" value="1"/>
</dbReference>